<dbReference type="InterPro" id="IPR034660">
    <property type="entry name" value="DinB/YfiT-like"/>
</dbReference>
<feature type="domain" description="DinB-like" evidence="1">
    <location>
        <begin position="9"/>
        <end position="149"/>
    </location>
</feature>
<evidence type="ECO:0000313" key="3">
    <source>
        <dbReference type="Proteomes" id="UP000680514"/>
    </source>
</evidence>
<dbReference type="RefSeq" id="WP_213436363.1">
    <property type="nucleotide sequence ID" value="NZ_AP024546.1"/>
</dbReference>
<dbReference type="EMBL" id="AP024546">
    <property type="protein sequence ID" value="BCT95145.1"/>
    <property type="molecule type" value="Genomic_DNA"/>
</dbReference>
<name>A0ABM7QCB1_9GAMM</name>
<evidence type="ECO:0000313" key="2">
    <source>
        <dbReference type="EMBL" id="BCT95145.1"/>
    </source>
</evidence>
<proteinExistence type="predicted"/>
<dbReference type="InterPro" id="IPR024775">
    <property type="entry name" value="DinB-like"/>
</dbReference>
<dbReference type="Gene3D" id="1.20.120.450">
    <property type="entry name" value="dinb family like domain"/>
    <property type="match status" value="1"/>
</dbReference>
<reference evidence="2 3" key="1">
    <citation type="submission" date="2021-03" db="EMBL/GenBank/DDBJ databases">
        <title>Complete Genome Sequences of Two Lysobacter Strains Isolated from Sea Water (Lysobacter caseinilyticus) and Soil (Lysobacter helvus) in South Korea.</title>
        <authorList>
            <person name="Watanabe Y."/>
            <person name="Arakawa K."/>
        </authorList>
    </citation>
    <scope>NUCLEOTIDE SEQUENCE [LARGE SCALE GENOMIC DNA]</scope>
    <source>
        <strain evidence="2 3">D10</strain>
    </source>
</reference>
<dbReference type="Pfam" id="PF12867">
    <property type="entry name" value="DinB_2"/>
    <property type="match status" value="1"/>
</dbReference>
<evidence type="ECO:0000259" key="1">
    <source>
        <dbReference type="Pfam" id="PF12867"/>
    </source>
</evidence>
<organism evidence="2 3">
    <name type="scientific">Lysobacter helvus</name>
    <dbReference type="NCBI Taxonomy" id="2675059"/>
    <lineage>
        <taxon>Bacteria</taxon>
        <taxon>Pseudomonadati</taxon>
        <taxon>Pseudomonadota</taxon>
        <taxon>Gammaproteobacteria</taxon>
        <taxon>Lysobacterales</taxon>
        <taxon>Lysobacteraceae</taxon>
        <taxon>Lysobacter</taxon>
    </lineage>
</organism>
<sequence>MQDPTLAALVRFPQELRAHYAVIPESRADFVPASWEGCPSERFGPLAQLWHVHDIEREGYHVRFRRTLQEATPLLADIDSYALADARGQRGTAAQALADFAQARAETIALLTALSPADFARPAHFDGYGPTTLRGLMHFLCSHDQQHLAGLQWLAGQIESPTR</sequence>
<protein>
    <recommendedName>
        <fullName evidence="1">DinB-like domain-containing protein</fullName>
    </recommendedName>
</protein>
<gene>
    <name evidence="2" type="ORF">LYSHEL_10160</name>
</gene>
<keyword evidence="3" id="KW-1185">Reference proteome</keyword>
<dbReference type="SUPFAM" id="SSF109854">
    <property type="entry name" value="DinB/YfiT-like putative metalloenzymes"/>
    <property type="match status" value="1"/>
</dbReference>
<accession>A0ABM7QCB1</accession>
<dbReference type="Proteomes" id="UP000680514">
    <property type="component" value="Chromosome"/>
</dbReference>